<dbReference type="PANTHER" id="PTHR21496:SF23">
    <property type="entry name" value="3-PHENYLPROPIONATE_CINNAMIC ACID DIOXYGENASE FERREDOXIN SUBUNIT"/>
    <property type="match status" value="1"/>
</dbReference>
<dbReference type="InterPro" id="IPR017941">
    <property type="entry name" value="Rieske_2Fe-2S"/>
</dbReference>
<dbReference type="GO" id="GO:0046872">
    <property type="term" value="F:metal ion binding"/>
    <property type="evidence" value="ECO:0007669"/>
    <property type="project" value="UniProtKB-KW"/>
</dbReference>
<evidence type="ECO:0000256" key="2">
    <source>
        <dbReference type="ARBA" id="ARBA00022723"/>
    </source>
</evidence>
<name>A0A501PVJ9_9PROT</name>
<keyword evidence="1" id="KW-0001">2Fe-2S</keyword>
<evidence type="ECO:0000256" key="4">
    <source>
        <dbReference type="ARBA" id="ARBA00023014"/>
    </source>
</evidence>
<sequence length="102" mass="11086">MSLIKVCDEGQLKPGEMMAVENDELPPIALYNIDGTYYATSNICTHAIAILTEGFLEGDTIECPLHGGAFNAKTGEATNFPCEEPLQTYEVQVKDGEVFIEA</sequence>
<gene>
    <name evidence="6" type="ORF">FIV46_00235</name>
</gene>
<reference evidence="7" key="1">
    <citation type="submission" date="2019-06" db="EMBL/GenBank/DDBJ databases">
        <title>The complete genome of Emcibacter congregatus ZYLT.</title>
        <authorList>
            <person name="Zhao Z."/>
        </authorList>
    </citation>
    <scope>NUCLEOTIDE SEQUENCE [LARGE SCALE GENOMIC DNA]</scope>
    <source>
        <strain evidence="7">MCCC 1A06723</strain>
    </source>
</reference>
<dbReference type="Gene3D" id="2.102.10.10">
    <property type="entry name" value="Rieske [2Fe-2S] iron-sulphur domain"/>
    <property type="match status" value="1"/>
</dbReference>
<dbReference type="PROSITE" id="PS51296">
    <property type="entry name" value="RIESKE"/>
    <property type="match status" value="1"/>
</dbReference>
<dbReference type="SUPFAM" id="SSF50022">
    <property type="entry name" value="ISP domain"/>
    <property type="match status" value="1"/>
</dbReference>
<comment type="caution">
    <text evidence="6">The sequence shown here is derived from an EMBL/GenBank/DDBJ whole genome shotgun (WGS) entry which is preliminary data.</text>
</comment>
<dbReference type="Proteomes" id="UP000319148">
    <property type="component" value="Unassembled WGS sequence"/>
</dbReference>
<dbReference type="GO" id="GO:0051537">
    <property type="term" value="F:2 iron, 2 sulfur cluster binding"/>
    <property type="evidence" value="ECO:0007669"/>
    <property type="project" value="UniProtKB-KW"/>
</dbReference>
<evidence type="ECO:0000256" key="3">
    <source>
        <dbReference type="ARBA" id="ARBA00023004"/>
    </source>
</evidence>
<dbReference type="InterPro" id="IPR036922">
    <property type="entry name" value="Rieske_2Fe-2S_sf"/>
</dbReference>
<dbReference type="Pfam" id="PF00355">
    <property type="entry name" value="Rieske"/>
    <property type="match status" value="1"/>
</dbReference>
<dbReference type="AlphaFoldDB" id="A0A501PVJ9"/>
<dbReference type="RefSeq" id="WP_139937796.1">
    <property type="nucleotide sequence ID" value="NZ_JBHSYP010000011.1"/>
</dbReference>
<evidence type="ECO:0000313" key="6">
    <source>
        <dbReference type="EMBL" id="TPD63796.1"/>
    </source>
</evidence>
<evidence type="ECO:0000256" key="1">
    <source>
        <dbReference type="ARBA" id="ARBA00022714"/>
    </source>
</evidence>
<accession>A0A501PVJ9</accession>
<evidence type="ECO:0000259" key="5">
    <source>
        <dbReference type="PROSITE" id="PS51296"/>
    </source>
</evidence>
<dbReference type="OrthoDB" id="9800167at2"/>
<evidence type="ECO:0000313" key="7">
    <source>
        <dbReference type="Proteomes" id="UP000319148"/>
    </source>
</evidence>
<keyword evidence="3" id="KW-0408">Iron</keyword>
<organism evidence="6 7">
    <name type="scientific">Emcibacter nanhaiensis</name>
    <dbReference type="NCBI Taxonomy" id="1505037"/>
    <lineage>
        <taxon>Bacteria</taxon>
        <taxon>Pseudomonadati</taxon>
        <taxon>Pseudomonadota</taxon>
        <taxon>Alphaproteobacteria</taxon>
        <taxon>Emcibacterales</taxon>
        <taxon>Emcibacteraceae</taxon>
        <taxon>Emcibacter</taxon>
    </lineage>
</organism>
<keyword evidence="2" id="KW-0479">Metal-binding</keyword>
<keyword evidence="7" id="KW-1185">Reference proteome</keyword>
<protein>
    <submittedName>
        <fullName evidence="6">Non-heme iron oxygenase ferredoxin subunit</fullName>
    </submittedName>
</protein>
<feature type="domain" description="Rieske" evidence="5">
    <location>
        <begin position="4"/>
        <end position="100"/>
    </location>
</feature>
<dbReference type="PANTHER" id="PTHR21496">
    <property type="entry name" value="FERREDOXIN-RELATED"/>
    <property type="match status" value="1"/>
</dbReference>
<dbReference type="CDD" id="cd03528">
    <property type="entry name" value="Rieske_RO_ferredoxin"/>
    <property type="match status" value="1"/>
</dbReference>
<proteinExistence type="predicted"/>
<keyword evidence="4" id="KW-0411">Iron-sulfur</keyword>
<dbReference type="EMBL" id="VFIY01000003">
    <property type="protein sequence ID" value="TPD63796.1"/>
    <property type="molecule type" value="Genomic_DNA"/>
</dbReference>